<keyword evidence="4 8" id="KW-1133">Transmembrane helix</keyword>
<proteinExistence type="predicted"/>
<protein>
    <submittedName>
        <fullName evidence="13">HlyC/CorC family transporter</fullName>
    </submittedName>
</protein>
<dbReference type="PROSITE" id="PS51846">
    <property type="entry name" value="CNNM"/>
    <property type="match status" value="1"/>
</dbReference>
<sequence>MTLLILYFTLSIGFSFLCSIWEAVLLSISPSHINMLEKERPKLGRKIKRMKEEIDRPLSAILSLNTIAHTVGAIGVGAQAGKLYGSESISLGFLHIYYESIIATVMTLAILILSEIIPKTLGATYWKALTPFTIRSVSQLMTFLSPLVWMSQKITGSLKGESTDSVLSRADLAAYAELGEQHGAINSGESRIISNLLKMRTLKTVDIMTPRTVAVMAQEDSTVSEFHQKHQNSPFSRIPIYEEKHDHITGIVLKDDILIALANDNDHTQLKDIKYDAVTVSDSMLLPQLFETMLSKKIHLSIVADQFGSLLGLVTLEDVIETLLGLEIVDETDEAPDLQQLARQKWKERAANLGILPIAEIKPDETPKQAGDQKTPEKAM</sequence>
<keyword evidence="3" id="KW-0677">Repeat</keyword>
<name>A0A851GHK2_9BACT</name>
<comment type="caution">
    <text evidence="13">The sequence shown here is derived from an EMBL/GenBank/DDBJ whole genome shotgun (WGS) entry which is preliminary data.</text>
</comment>
<organism evidence="13 14">
    <name type="scientific">Oceaniferula marina</name>
    <dbReference type="NCBI Taxonomy" id="2748318"/>
    <lineage>
        <taxon>Bacteria</taxon>
        <taxon>Pseudomonadati</taxon>
        <taxon>Verrucomicrobiota</taxon>
        <taxon>Verrucomicrobiia</taxon>
        <taxon>Verrucomicrobiales</taxon>
        <taxon>Verrucomicrobiaceae</taxon>
        <taxon>Oceaniferula</taxon>
    </lineage>
</organism>
<evidence type="ECO:0000259" key="12">
    <source>
        <dbReference type="PROSITE" id="PS51846"/>
    </source>
</evidence>
<dbReference type="PANTHER" id="PTHR22777">
    <property type="entry name" value="HEMOLYSIN-RELATED"/>
    <property type="match status" value="1"/>
</dbReference>
<evidence type="ECO:0000256" key="10">
    <source>
        <dbReference type="SAM" id="Phobius"/>
    </source>
</evidence>
<dbReference type="GO" id="GO:0005886">
    <property type="term" value="C:plasma membrane"/>
    <property type="evidence" value="ECO:0007669"/>
    <property type="project" value="TreeGrafter"/>
</dbReference>
<feature type="domain" description="CNNM transmembrane" evidence="12">
    <location>
        <begin position="1"/>
        <end position="189"/>
    </location>
</feature>
<dbReference type="InterPro" id="IPR000644">
    <property type="entry name" value="CBS_dom"/>
</dbReference>
<feature type="domain" description="CBS" evidence="11">
    <location>
        <begin position="272"/>
        <end position="331"/>
    </location>
</feature>
<evidence type="ECO:0000256" key="9">
    <source>
        <dbReference type="SAM" id="MobiDB-lite"/>
    </source>
</evidence>
<feature type="transmembrane region" description="Helical" evidence="10">
    <location>
        <begin position="57"/>
        <end position="76"/>
    </location>
</feature>
<keyword evidence="5 7" id="KW-0129">CBS domain</keyword>
<dbReference type="Pfam" id="PF01595">
    <property type="entry name" value="CNNM"/>
    <property type="match status" value="1"/>
</dbReference>
<evidence type="ECO:0000256" key="8">
    <source>
        <dbReference type="PROSITE-ProRule" id="PRU01193"/>
    </source>
</evidence>
<dbReference type="Pfam" id="PF00571">
    <property type="entry name" value="CBS"/>
    <property type="match status" value="2"/>
</dbReference>
<dbReference type="Proteomes" id="UP000557872">
    <property type="component" value="Unassembled WGS sequence"/>
</dbReference>
<evidence type="ECO:0000256" key="5">
    <source>
        <dbReference type="ARBA" id="ARBA00023122"/>
    </source>
</evidence>
<evidence type="ECO:0000313" key="13">
    <source>
        <dbReference type="EMBL" id="NWK54607.1"/>
    </source>
</evidence>
<dbReference type="InterPro" id="IPR044751">
    <property type="entry name" value="Ion_transp-like_CBS"/>
</dbReference>
<evidence type="ECO:0000259" key="11">
    <source>
        <dbReference type="PROSITE" id="PS51371"/>
    </source>
</evidence>
<gene>
    <name evidence="13" type="ORF">HW115_03230</name>
</gene>
<dbReference type="Gene3D" id="3.10.580.10">
    <property type="entry name" value="CBS-domain"/>
    <property type="match status" value="1"/>
</dbReference>
<feature type="transmembrane region" description="Helical" evidence="10">
    <location>
        <begin position="96"/>
        <end position="117"/>
    </location>
</feature>
<evidence type="ECO:0000256" key="6">
    <source>
        <dbReference type="ARBA" id="ARBA00023136"/>
    </source>
</evidence>
<dbReference type="SUPFAM" id="SSF54631">
    <property type="entry name" value="CBS-domain pair"/>
    <property type="match status" value="1"/>
</dbReference>
<keyword evidence="6 8" id="KW-0472">Membrane</keyword>
<keyword evidence="14" id="KW-1185">Reference proteome</keyword>
<evidence type="ECO:0000256" key="2">
    <source>
        <dbReference type="ARBA" id="ARBA00022692"/>
    </source>
</evidence>
<dbReference type="InterPro" id="IPR046342">
    <property type="entry name" value="CBS_dom_sf"/>
</dbReference>
<dbReference type="AlphaFoldDB" id="A0A851GHK2"/>
<evidence type="ECO:0000313" key="14">
    <source>
        <dbReference type="Proteomes" id="UP000557872"/>
    </source>
</evidence>
<feature type="domain" description="CBS" evidence="11">
    <location>
        <begin position="208"/>
        <end position="267"/>
    </location>
</feature>
<accession>A0A851GHK2</accession>
<keyword evidence="2 8" id="KW-0812">Transmembrane</keyword>
<dbReference type="CDD" id="cd04590">
    <property type="entry name" value="CBS_pair_CorC_HlyC_assoc"/>
    <property type="match status" value="1"/>
</dbReference>
<evidence type="ECO:0000256" key="3">
    <source>
        <dbReference type="ARBA" id="ARBA00022737"/>
    </source>
</evidence>
<evidence type="ECO:0000256" key="1">
    <source>
        <dbReference type="ARBA" id="ARBA00004141"/>
    </source>
</evidence>
<reference evidence="13 14" key="1">
    <citation type="submission" date="2020-07" db="EMBL/GenBank/DDBJ databases">
        <title>Roseicoccus Jingziensis gen. nov., sp. nov., isolated from coastal seawater.</title>
        <authorList>
            <person name="Feng X."/>
        </authorList>
    </citation>
    <scope>NUCLEOTIDE SEQUENCE [LARGE SCALE GENOMIC DNA]</scope>
    <source>
        <strain evidence="13 14">N1E253</strain>
    </source>
</reference>
<dbReference type="EMBL" id="JACBAZ010000001">
    <property type="protein sequence ID" value="NWK54607.1"/>
    <property type="molecule type" value="Genomic_DNA"/>
</dbReference>
<dbReference type="PROSITE" id="PS51371">
    <property type="entry name" value="CBS"/>
    <property type="match status" value="2"/>
</dbReference>
<evidence type="ECO:0000256" key="7">
    <source>
        <dbReference type="PROSITE-ProRule" id="PRU00703"/>
    </source>
</evidence>
<feature type="region of interest" description="Disordered" evidence="9">
    <location>
        <begin position="360"/>
        <end position="380"/>
    </location>
</feature>
<dbReference type="PANTHER" id="PTHR22777:SF4">
    <property type="entry name" value="UPF0053 PROTEIN SLL1254"/>
    <property type="match status" value="1"/>
</dbReference>
<comment type="subcellular location">
    <subcellularLocation>
        <location evidence="1">Membrane</location>
        <topology evidence="1">Multi-pass membrane protein</topology>
    </subcellularLocation>
</comment>
<dbReference type="SMART" id="SM00116">
    <property type="entry name" value="CBS"/>
    <property type="match status" value="2"/>
</dbReference>
<feature type="transmembrane region" description="Helical" evidence="10">
    <location>
        <begin position="6"/>
        <end position="36"/>
    </location>
</feature>
<dbReference type="InterPro" id="IPR002550">
    <property type="entry name" value="CNNM"/>
</dbReference>
<evidence type="ECO:0000256" key="4">
    <source>
        <dbReference type="ARBA" id="ARBA00022989"/>
    </source>
</evidence>
<dbReference type="RefSeq" id="WP_178931123.1">
    <property type="nucleotide sequence ID" value="NZ_JACBAZ010000001.1"/>
</dbReference>